<dbReference type="Gene3D" id="3.40.50.300">
    <property type="entry name" value="P-loop containing nucleotide triphosphate hydrolases"/>
    <property type="match status" value="1"/>
</dbReference>
<proteinExistence type="predicted"/>
<feature type="domain" description="Branched-chain amino acid ATP-binding cassette transporter C-terminal" evidence="4">
    <location>
        <begin position="29"/>
        <end position="53"/>
    </location>
</feature>
<evidence type="ECO:0000256" key="2">
    <source>
        <dbReference type="ARBA" id="ARBA00022741"/>
    </source>
</evidence>
<dbReference type="Pfam" id="PF12399">
    <property type="entry name" value="BCA_ABC_TP_C"/>
    <property type="match status" value="1"/>
</dbReference>
<evidence type="ECO:0000313" key="6">
    <source>
        <dbReference type="Proteomes" id="UP000016887"/>
    </source>
</evidence>
<dbReference type="STRING" id="1198449.ACAM_1614"/>
<dbReference type="SUPFAM" id="SSF52540">
    <property type="entry name" value="P-loop containing nucleoside triphosphate hydrolases"/>
    <property type="match status" value="1"/>
</dbReference>
<gene>
    <name evidence="5" type="ORF">ACAM_1614</name>
</gene>
<dbReference type="Proteomes" id="UP000016887">
    <property type="component" value="Chromosome"/>
</dbReference>
<keyword evidence="6" id="KW-1185">Reference proteome</keyword>
<evidence type="ECO:0000256" key="3">
    <source>
        <dbReference type="ARBA" id="ARBA00022840"/>
    </source>
</evidence>
<dbReference type="InterPro" id="IPR032823">
    <property type="entry name" value="BCA_ABC_TP_C"/>
</dbReference>
<keyword evidence="2" id="KW-0547">Nucleotide-binding</keyword>
<dbReference type="PANTHER" id="PTHR45772">
    <property type="entry name" value="CONSERVED COMPONENT OF ABC TRANSPORTER FOR NATURAL AMINO ACIDS-RELATED"/>
    <property type="match status" value="1"/>
</dbReference>
<keyword evidence="3" id="KW-0067">ATP-binding</keyword>
<dbReference type="eggNOG" id="arCOG00926">
    <property type="taxonomic scope" value="Archaea"/>
</dbReference>
<evidence type="ECO:0000259" key="4">
    <source>
        <dbReference type="Pfam" id="PF12399"/>
    </source>
</evidence>
<name>U3TGE9_9CREN</name>
<dbReference type="InterPro" id="IPR051120">
    <property type="entry name" value="ABC_AA/LPS_Transport"/>
</dbReference>
<dbReference type="KEGG" id="acj:ACAM_1614"/>
<accession>U3TGE9</accession>
<organism evidence="5 6">
    <name type="scientific">Aeropyrum camini SY1 = JCM 12091</name>
    <dbReference type="NCBI Taxonomy" id="1198449"/>
    <lineage>
        <taxon>Archaea</taxon>
        <taxon>Thermoproteota</taxon>
        <taxon>Thermoprotei</taxon>
        <taxon>Desulfurococcales</taxon>
        <taxon>Desulfurococcaceae</taxon>
        <taxon>Aeropyrum</taxon>
    </lineage>
</organism>
<evidence type="ECO:0000313" key="5">
    <source>
        <dbReference type="EMBL" id="BAN91083.1"/>
    </source>
</evidence>
<dbReference type="InterPro" id="IPR027417">
    <property type="entry name" value="P-loop_NTPase"/>
</dbReference>
<dbReference type="EMBL" id="AP012489">
    <property type="protein sequence ID" value="BAN91083.1"/>
    <property type="molecule type" value="Genomic_DNA"/>
</dbReference>
<reference evidence="5 6" key="1">
    <citation type="journal article" date="2013" name="Appl. Environ. Microbiol.">
        <title>Variation of the Virus-Related Elements within Syntenic Genomes of the Hyperthermophilic Archaeon Aeropyrum.</title>
        <authorList>
            <person name="Daifuku T."/>
            <person name="Yoshida T."/>
            <person name="Kitamura T."/>
            <person name="Kawaichi S."/>
            <person name="Inoue T."/>
            <person name="Nomura K."/>
            <person name="Yoshida Y."/>
            <person name="Kuno S."/>
            <person name="Sako Y."/>
        </authorList>
    </citation>
    <scope>NUCLEOTIDE SEQUENCE [LARGE SCALE GENOMIC DNA]</scope>
    <source>
        <strain evidence="5 6">SY1</strain>
    </source>
</reference>
<dbReference type="AlphaFoldDB" id="U3TGE9"/>
<protein>
    <submittedName>
        <fullName evidence="5">ABC-type branched-chain amino acid transporter</fullName>
    </submittedName>
</protein>
<evidence type="ECO:0000256" key="1">
    <source>
        <dbReference type="ARBA" id="ARBA00022448"/>
    </source>
</evidence>
<keyword evidence="1" id="KW-0813">Transport</keyword>
<dbReference type="GO" id="GO:0005886">
    <property type="term" value="C:plasma membrane"/>
    <property type="evidence" value="ECO:0007669"/>
    <property type="project" value="TreeGrafter"/>
</dbReference>
<sequence>MGATIMMIEHIMHAVMNIADRVVVLHFGRKIAEGEPEEVASDPEVITAYLGDPEVALKFVRRRGG</sequence>
<dbReference type="GO" id="GO:0005524">
    <property type="term" value="F:ATP binding"/>
    <property type="evidence" value="ECO:0007669"/>
    <property type="project" value="UniProtKB-KW"/>
</dbReference>